<feature type="domain" description="Guanylate cyclase" evidence="11">
    <location>
        <begin position="489"/>
        <end position="596"/>
    </location>
</feature>
<feature type="modified residue" description="4-aspartylphosphate" evidence="6">
    <location>
        <position position="359"/>
    </location>
</feature>
<dbReference type="eggNOG" id="COG2204">
    <property type="taxonomic scope" value="Bacteria"/>
</dbReference>
<keyword evidence="6" id="KW-0597">Phosphoprotein</keyword>
<dbReference type="Pfam" id="PF00069">
    <property type="entry name" value="Pkinase"/>
    <property type="match status" value="1"/>
</dbReference>
<feature type="domain" description="Response regulatory" evidence="10">
    <location>
        <begin position="305"/>
        <end position="424"/>
    </location>
</feature>
<dbReference type="eggNOG" id="COG2114">
    <property type="taxonomic scope" value="Bacteria"/>
</dbReference>
<dbReference type="STRING" id="502025.Hoch_4621"/>
<evidence type="ECO:0000256" key="5">
    <source>
        <dbReference type="ARBA" id="ARBA00022840"/>
    </source>
</evidence>
<dbReference type="CDD" id="cd07302">
    <property type="entry name" value="CHD"/>
    <property type="match status" value="1"/>
</dbReference>
<dbReference type="PROSITE" id="PS00108">
    <property type="entry name" value="PROTEIN_KINASE_ST"/>
    <property type="match status" value="1"/>
</dbReference>
<feature type="binding site" evidence="7">
    <location>
        <position position="37"/>
    </location>
    <ligand>
        <name>ATP</name>
        <dbReference type="ChEBI" id="CHEBI:30616"/>
    </ligand>
</feature>
<evidence type="ECO:0000313" key="13">
    <source>
        <dbReference type="Proteomes" id="UP000001880"/>
    </source>
</evidence>
<dbReference type="GO" id="GO:0004016">
    <property type="term" value="F:adenylate cyclase activity"/>
    <property type="evidence" value="ECO:0007669"/>
    <property type="project" value="UniProtKB-ARBA"/>
</dbReference>
<dbReference type="InterPro" id="IPR001789">
    <property type="entry name" value="Sig_transdc_resp-reg_receiver"/>
</dbReference>
<keyword evidence="2" id="KW-0808">Transferase</keyword>
<dbReference type="GO" id="GO:0004674">
    <property type="term" value="F:protein serine/threonine kinase activity"/>
    <property type="evidence" value="ECO:0007669"/>
    <property type="project" value="TreeGrafter"/>
</dbReference>
<name>D0LR84_HALO1</name>
<dbReference type="AlphaFoldDB" id="D0LR84"/>
<dbReference type="Gene3D" id="3.30.200.20">
    <property type="entry name" value="Phosphorylase Kinase, domain 1"/>
    <property type="match status" value="1"/>
</dbReference>
<evidence type="ECO:0000313" key="12">
    <source>
        <dbReference type="EMBL" id="ACY17112.1"/>
    </source>
</evidence>
<proteinExistence type="predicted"/>
<evidence type="ECO:0000259" key="11">
    <source>
        <dbReference type="PROSITE" id="PS50125"/>
    </source>
</evidence>
<dbReference type="GO" id="GO:0000160">
    <property type="term" value="P:phosphorelay signal transduction system"/>
    <property type="evidence" value="ECO:0007669"/>
    <property type="project" value="InterPro"/>
</dbReference>
<dbReference type="PROSITE" id="PS50125">
    <property type="entry name" value="GUANYLATE_CYCLASE_2"/>
    <property type="match status" value="1"/>
</dbReference>
<dbReference type="PANTHER" id="PTHR43289">
    <property type="entry name" value="MITOGEN-ACTIVATED PROTEIN KINASE KINASE KINASE 20-RELATED"/>
    <property type="match status" value="1"/>
</dbReference>
<dbReference type="InterPro" id="IPR008271">
    <property type="entry name" value="Ser/Thr_kinase_AS"/>
</dbReference>
<dbReference type="OrthoDB" id="9801841at2"/>
<dbReference type="InterPro" id="IPR017441">
    <property type="entry name" value="Protein_kinase_ATP_BS"/>
</dbReference>
<dbReference type="Gene3D" id="3.40.50.2300">
    <property type="match status" value="1"/>
</dbReference>
<dbReference type="SMART" id="SM00220">
    <property type="entry name" value="S_TKc"/>
    <property type="match status" value="1"/>
</dbReference>
<keyword evidence="8" id="KW-0175">Coiled coil</keyword>
<dbReference type="GO" id="GO:0005524">
    <property type="term" value="F:ATP binding"/>
    <property type="evidence" value="ECO:0007669"/>
    <property type="project" value="UniProtKB-UniRule"/>
</dbReference>
<dbReference type="Proteomes" id="UP000001880">
    <property type="component" value="Chromosome"/>
</dbReference>
<keyword evidence="5 7" id="KW-0067">ATP-binding</keyword>
<dbReference type="SUPFAM" id="SSF55073">
    <property type="entry name" value="Nucleotide cyclase"/>
    <property type="match status" value="1"/>
</dbReference>
<evidence type="ECO:0000256" key="4">
    <source>
        <dbReference type="ARBA" id="ARBA00022777"/>
    </source>
</evidence>
<dbReference type="PROSITE" id="PS50011">
    <property type="entry name" value="PROTEIN_KINASE_DOM"/>
    <property type="match status" value="1"/>
</dbReference>
<dbReference type="Pfam" id="PF00072">
    <property type="entry name" value="Response_reg"/>
    <property type="match status" value="1"/>
</dbReference>
<keyword evidence="4" id="KW-0418">Kinase</keyword>
<dbReference type="PROSITE" id="PS50110">
    <property type="entry name" value="RESPONSE_REGULATORY"/>
    <property type="match status" value="1"/>
</dbReference>
<gene>
    <name evidence="12" type="ordered locus">Hoch_4621</name>
</gene>
<dbReference type="SUPFAM" id="SSF52172">
    <property type="entry name" value="CheY-like"/>
    <property type="match status" value="1"/>
</dbReference>
<keyword evidence="13" id="KW-1185">Reference proteome</keyword>
<evidence type="ECO:0000256" key="8">
    <source>
        <dbReference type="SAM" id="Coils"/>
    </source>
</evidence>
<reference evidence="12 13" key="1">
    <citation type="journal article" date="2010" name="Stand. Genomic Sci.">
        <title>Complete genome sequence of Haliangium ochraceum type strain (SMP-2).</title>
        <authorList>
            <consortium name="US DOE Joint Genome Institute (JGI-PGF)"/>
            <person name="Ivanova N."/>
            <person name="Daum C."/>
            <person name="Lang E."/>
            <person name="Abt B."/>
            <person name="Kopitz M."/>
            <person name="Saunders E."/>
            <person name="Lapidus A."/>
            <person name="Lucas S."/>
            <person name="Glavina Del Rio T."/>
            <person name="Nolan M."/>
            <person name="Tice H."/>
            <person name="Copeland A."/>
            <person name="Cheng J.F."/>
            <person name="Chen F."/>
            <person name="Bruce D."/>
            <person name="Goodwin L."/>
            <person name="Pitluck S."/>
            <person name="Mavromatis K."/>
            <person name="Pati A."/>
            <person name="Mikhailova N."/>
            <person name="Chen A."/>
            <person name="Palaniappan K."/>
            <person name="Land M."/>
            <person name="Hauser L."/>
            <person name="Chang Y.J."/>
            <person name="Jeffries C.D."/>
            <person name="Detter J.C."/>
            <person name="Brettin T."/>
            <person name="Rohde M."/>
            <person name="Goker M."/>
            <person name="Bristow J."/>
            <person name="Markowitz V."/>
            <person name="Eisen J.A."/>
            <person name="Hugenholtz P."/>
            <person name="Kyrpides N.C."/>
            <person name="Klenk H.P."/>
        </authorList>
    </citation>
    <scope>NUCLEOTIDE SEQUENCE [LARGE SCALE GENOMIC DNA]</scope>
    <source>
        <strain evidence="13">DSM 14365 / CIP 107738 / JCM 11303 / AJ 13395 / SMP-2</strain>
    </source>
</reference>
<evidence type="ECO:0000256" key="7">
    <source>
        <dbReference type="PROSITE-ProRule" id="PRU10141"/>
    </source>
</evidence>
<evidence type="ECO:0000259" key="9">
    <source>
        <dbReference type="PROSITE" id="PS50011"/>
    </source>
</evidence>
<dbReference type="SUPFAM" id="SSF56112">
    <property type="entry name" value="Protein kinase-like (PK-like)"/>
    <property type="match status" value="1"/>
</dbReference>
<dbReference type="RefSeq" id="WP_012829710.1">
    <property type="nucleotide sequence ID" value="NC_013440.1"/>
</dbReference>
<dbReference type="Gene3D" id="3.30.70.1230">
    <property type="entry name" value="Nucleotide cyclase"/>
    <property type="match status" value="1"/>
</dbReference>
<dbReference type="CDD" id="cd14014">
    <property type="entry name" value="STKc_PknB_like"/>
    <property type="match status" value="1"/>
</dbReference>
<evidence type="ECO:0000256" key="6">
    <source>
        <dbReference type="PROSITE-ProRule" id="PRU00169"/>
    </source>
</evidence>
<protein>
    <submittedName>
        <fullName evidence="12">Adenylate/guanylate cyclase</fullName>
    </submittedName>
</protein>
<dbReference type="GO" id="GO:0016020">
    <property type="term" value="C:membrane"/>
    <property type="evidence" value="ECO:0007669"/>
    <property type="project" value="UniProtKB-SubCell"/>
</dbReference>
<dbReference type="InterPro" id="IPR011009">
    <property type="entry name" value="Kinase-like_dom_sf"/>
</dbReference>
<dbReference type="CDD" id="cd17536">
    <property type="entry name" value="REC_YesN-like"/>
    <property type="match status" value="1"/>
</dbReference>
<dbReference type="PANTHER" id="PTHR43289:SF6">
    <property type="entry name" value="SERINE_THREONINE-PROTEIN KINASE NEKL-3"/>
    <property type="match status" value="1"/>
</dbReference>
<dbReference type="Pfam" id="PF00211">
    <property type="entry name" value="Guanylate_cyc"/>
    <property type="match status" value="1"/>
</dbReference>
<comment type="subcellular location">
    <subcellularLocation>
        <location evidence="1">Membrane</location>
        <topology evidence="1">Single-pass membrane protein</topology>
    </subcellularLocation>
</comment>
<organism evidence="12 13">
    <name type="scientific">Haliangium ochraceum (strain DSM 14365 / JCM 11303 / SMP-2)</name>
    <dbReference type="NCBI Taxonomy" id="502025"/>
    <lineage>
        <taxon>Bacteria</taxon>
        <taxon>Pseudomonadati</taxon>
        <taxon>Myxococcota</taxon>
        <taxon>Polyangia</taxon>
        <taxon>Haliangiales</taxon>
        <taxon>Kofleriaceae</taxon>
        <taxon>Haliangium</taxon>
    </lineage>
</organism>
<dbReference type="InterPro" id="IPR029787">
    <property type="entry name" value="Nucleotide_cyclase"/>
</dbReference>
<dbReference type="GO" id="GO:0009190">
    <property type="term" value="P:cyclic nucleotide biosynthetic process"/>
    <property type="evidence" value="ECO:0007669"/>
    <property type="project" value="InterPro"/>
</dbReference>
<dbReference type="InterPro" id="IPR011006">
    <property type="entry name" value="CheY-like_superfamily"/>
</dbReference>
<feature type="coiled-coil region" evidence="8">
    <location>
        <begin position="413"/>
        <end position="440"/>
    </location>
</feature>
<dbReference type="InterPro" id="IPR000719">
    <property type="entry name" value="Prot_kinase_dom"/>
</dbReference>
<keyword evidence="3 7" id="KW-0547">Nucleotide-binding</keyword>
<sequence>MSETVGKYRLQHELGRGGMGVVWEAHDPQLRRQVAVKLLRSSGRSSESLLAQFEREAQAVARLQSPHVVQIYDYGVSEAGHPYMVMEVLRGESLADRLQRTRTLTPAALQPLLAQIAKALDAAHEAGIVHRDLKPGNIFLTRHGADEVVKILDFGVASVYDAPADVTLRDLDETQDIAFATANSAAGGKLSLGLAGTPAYMSPEQARAEDSDRRSDLWALGVIAYEALTGRLPFQGATIPTVLMRICMEEFARPSAVMPALGEAFDGFFLRAMAKLPEQRFSSAQAMVAAFSSAVPERERRGAIKVLVVDDERDLPLLIEQCFQEQIDSGQYRFLFAGNGLEGLGVLRDHPDVDIALTDLRMPGMDGMTFLDQIGEVAPALRAIVISAFGDMRNIRQAMNRGAFDFLNKPLDFDDLEVTMEKAAREAAKLRNALQTMEENEALRMFVSPSVRERLLPVLRVSSGVAGEREELAVASVRILGHRRLVDAPREAVSELNRAYDDLAPILDAHQGAIVHFLGDRILVVFRGEAYQARAAAACLEIRDLLVQRHRGSLAAGPSIGLTCGEVVSGTVGAPSKRRFDFTVFGEPVMLAQELEWMARPGQVLMAEALATELDASFEREPVPALELSDHDGALQRVFQLNGSEQRAARSGTTAKTVSLGDVSFGDVVGDYDNSATISEFGEKPEK</sequence>
<dbReference type="Gene3D" id="1.10.510.10">
    <property type="entry name" value="Transferase(Phosphotransferase) domain 1"/>
    <property type="match status" value="1"/>
</dbReference>
<evidence type="ECO:0000256" key="1">
    <source>
        <dbReference type="ARBA" id="ARBA00004167"/>
    </source>
</evidence>
<dbReference type="InterPro" id="IPR001054">
    <property type="entry name" value="A/G_cyclase"/>
</dbReference>
<accession>D0LR84</accession>
<dbReference type="eggNOG" id="COG0515">
    <property type="taxonomic scope" value="Bacteria"/>
</dbReference>
<evidence type="ECO:0000256" key="3">
    <source>
        <dbReference type="ARBA" id="ARBA00022741"/>
    </source>
</evidence>
<dbReference type="EMBL" id="CP001804">
    <property type="protein sequence ID" value="ACY17112.1"/>
    <property type="molecule type" value="Genomic_DNA"/>
</dbReference>
<dbReference type="KEGG" id="hoh:Hoch_4621"/>
<evidence type="ECO:0000256" key="2">
    <source>
        <dbReference type="ARBA" id="ARBA00022679"/>
    </source>
</evidence>
<dbReference type="SMART" id="SM00448">
    <property type="entry name" value="REC"/>
    <property type="match status" value="1"/>
</dbReference>
<feature type="domain" description="Protein kinase" evidence="9">
    <location>
        <begin position="8"/>
        <end position="292"/>
    </location>
</feature>
<dbReference type="HOGENOM" id="CLU_433379_0_0_7"/>
<evidence type="ECO:0000259" key="10">
    <source>
        <dbReference type="PROSITE" id="PS50110"/>
    </source>
</evidence>
<dbReference type="PROSITE" id="PS00107">
    <property type="entry name" value="PROTEIN_KINASE_ATP"/>
    <property type="match status" value="1"/>
</dbReference>